<feature type="transmembrane region" description="Helical" evidence="1">
    <location>
        <begin position="7"/>
        <end position="25"/>
    </location>
</feature>
<evidence type="ECO:0000256" key="1">
    <source>
        <dbReference type="SAM" id="Phobius"/>
    </source>
</evidence>
<keyword evidence="1" id="KW-1133">Transmembrane helix</keyword>
<evidence type="ECO:0000313" key="3">
    <source>
        <dbReference type="Proteomes" id="UP000296862"/>
    </source>
</evidence>
<keyword evidence="1" id="KW-0812">Transmembrane</keyword>
<keyword evidence="1" id="KW-0472">Membrane</keyword>
<accession>A0A4P7PWW4</accession>
<reference evidence="2 3" key="1">
    <citation type="submission" date="2019-04" db="EMBL/GenBank/DDBJ databases">
        <title>Flavobacterium sp. GS03.</title>
        <authorList>
            <person name="Kim H."/>
        </authorList>
    </citation>
    <scope>NUCLEOTIDE SEQUENCE [LARGE SCALE GENOMIC DNA]</scope>
    <source>
        <strain evidence="2 3">GS03</strain>
    </source>
</reference>
<keyword evidence="3" id="KW-1185">Reference proteome</keyword>
<sequence>MNVKNFIVGGIVGGIVDFLLGWVVYGMLLKDTFPKSACDGPAENMLFIFLGCMSFGFLISWVFSQGEGISNMAAGIKMALGISVLMGMCSWFFMNMTQETIDVKLMAIDIVAGMVLATGVGAAVAMVNGKMK</sequence>
<feature type="transmembrane region" description="Helical" evidence="1">
    <location>
        <begin position="75"/>
        <end position="94"/>
    </location>
</feature>
<feature type="transmembrane region" description="Helical" evidence="1">
    <location>
        <begin position="106"/>
        <end position="127"/>
    </location>
</feature>
<dbReference type="Proteomes" id="UP000296862">
    <property type="component" value="Chromosome"/>
</dbReference>
<dbReference type="RefSeq" id="WP_136152403.1">
    <property type="nucleotide sequence ID" value="NZ_CP038810.1"/>
</dbReference>
<evidence type="ECO:0000313" key="2">
    <source>
        <dbReference type="EMBL" id="QBZ98503.1"/>
    </source>
</evidence>
<feature type="transmembrane region" description="Helical" evidence="1">
    <location>
        <begin position="45"/>
        <end position="63"/>
    </location>
</feature>
<organism evidence="2 3">
    <name type="scientific">Flavobacterium sangjuense</name>
    <dbReference type="NCBI Taxonomy" id="2518177"/>
    <lineage>
        <taxon>Bacteria</taxon>
        <taxon>Pseudomonadati</taxon>
        <taxon>Bacteroidota</taxon>
        <taxon>Flavobacteriia</taxon>
        <taxon>Flavobacteriales</taxon>
        <taxon>Flavobacteriaceae</taxon>
        <taxon>Flavobacterium</taxon>
    </lineage>
</organism>
<dbReference type="EMBL" id="CP038810">
    <property type="protein sequence ID" value="QBZ98503.1"/>
    <property type="molecule type" value="Genomic_DNA"/>
</dbReference>
<proteinExistence type="predicted"/>
<dbReference type="AlphaFoldDB" id="A0A4P7PWW4"/>
<gene>
    <name evidence="2" type="ORF">GS03_02011</name>
</gene>
<protein>
    <recommendedName>
        <fullName evidence="4">DUF1761 domain-containing protein</fullName>
    </recommendedName>
</protein>
<dbReference type="OrthoDB" id="1437499at2"/>
<name>A0A4P7PWW4_9FLAO</name>
<dbReference type="KEGG" id="fsn:GS03_02011"/>
<evidence type="ECO:0008006" key="4">
    <source>
        <dbReference type="Google" id="ProtNLM"/>
    </source>
</evidence>